<dbReference type="InParanoid" id="A9WCK2"/>
<dbReference type="Gene3D" id="3.30.565.10">
    <property type="entry name" value="Histidine kinase-like ATPase, C-terminal domain"/>
    <property type="match status" value="1"/>
</dbReference>
<keyword evidence="9" id="KW-1185">Reference proteome</keyword>
<accession>A9WCK2</accession>
<dbReference type="FunFam" id="3.30.565.10:FF:000006">
    <property type="entry name" value="Sensor histidine kinase WalK"/>
    <property type="match status" value="1"/>
</dbReference>
<gene>
    <name evidence="8" type="ordered locus">Caur_1776</name>
</gene>
<keyword evidence="4 8" id="KW-0808">Transferase</keyword>
<dbReference type="PATRIC" id="fig|324602.8.peg.2026"/>
<sequence>MGGRNQRELGGRQAEKTTPDILELRACLRMGVAGGYTPAALIQLAQALSYATLSEGGSVLVAGAGGGHWADLALQDIHLPVQRSNLVTRGKGVALIGLGPRYGYALAAIPMEPLEGDADLQLHDAHWSCAPEDLLAIGELLDGAIPMMQRAALLRLQPPPSSILLQIANQALDFAARQHITLALANRSLSERLRNHEDQTRMVVHDMRAPLHTLLISLKALERQGFDAGARQELLEVARESSNYLLGLIDTVLDTARLETSSWALQLQPTNLVTLIKTVCEPFRQLAHPDQPTVRVEIPVELPTIVLDSHLIERVIANLVSNAIKFTPAGGEVRIMAQLINDGHTVEIRVSDTGYGIPPEAQHHIFERFYQAREHDRRRGTGLGLYFCRLAIEAHGGSIALESEVGRGSTFIVQLPVGE</sequence>
<protein>
    <recommendedName>
        <fullName evidence="2">histidine kinase</fullName>
        <ecNumber evidence="2">2.7.13.3</ecNumber>
    </recommendedName>
</protein>
<dbReference type="GO" id="GO:0000155">
    <property type="term" value="F:phosphorelay sensor kinase activity"/>
    <property type="evidence" value="ECO:0007669"/>
    <property type="project" value="InterPro"/>
</dbReference>
<comment type="catalytic activity">
    <reaction evidence="1">
        <text>ATP + protein L-histidine = ADP + protein N-phospho-L-histidine.</text>
        <dbReference type="EC" id="2.7.13.3"/>
    </reaction>
</comment>
<evidence type="ECO:0000256" key="1">
    <source>
        <dbReference type="ARBA" id="ARBA00000085"/>
    </source>
</evidence>
<reference evidence="9" key="1">
    <citation type="journal article" date="2011" name="BMC Genomics">
        <title>Complete genome sequence of the filamentous anoxygenic phototrophic bacterium Chloroflexus aurantiacus.</title>
        <authorList>
            <person name="Tang K.H."/>
            <person name="Barry K."/>
            <person name="Chertkov O."/>
            <person name="Dalin E."/>
            <person name="Han C.S."/>
            <person name="Hauser L.J."/>
            <person name="Honchak B.M."/>
            <person name="Karbach L.E."/>
            <person name="Land M.L."/>
            <person name="Lapidus A."/>
            <person name="Larimer F.W."/>
            <person name="Mikhailova N."/>
            <person name="Pitluck S."/>
            <person name="Pierson B.K."/>
            <person name="Blankenship R.E."/>
        </authorList>
    </citation>
    <scope>NUCLEOTIDE SEQUENCE [LARGE SCALE GENOMIC DNA]</scope>
    <source>
        <strain evidence="9">ATCC 29366 / DSM 635 / J-10-fl</strain>
    </source>
</reference>
<dbReference type="PROSITE" id="PS50109">
    <property type="entry name" value="HIS_KIN"/>
    <property type="match status" value="1"/>
</dbReference>
<dbReference type="PANTHER" id="PTHR43547">
    <property type="entry name" value="TWO-COMPONENT HISTIDINE KINASE"/>
    <property type="match status" value="1"/>
</dbReference>
<keyword evidence="6" id="KW-0902">Two-component regulatory system</keyword>
<dbReference type="PANTHER" id="PTHR43547:SF2">
    <property type="entry name" value="HYBRID SIGNAL TRANSDUCTION HISTIDINE KINASE C"/>
    <property type="match status" value="1"/>
</dbReference>
<evidence type="ECO:0000256" key="6">
    <source>
        <dbReference type="ARBA" id="ARBA00023012"/>
    </source>
</evidence>
<dbReference type="SMART" id="SM00388">
    <property type="entry name" value="HisKA"/>
    <property type="match status" value="1"/>
</dbReference>
<dbReference type="Gene3D" id="1.10.287.130">
    <property type="match status" value="1"/>
</dbReference>
<dbReference type="STRING" id="324602.Caur_1776"/>
<name>A9WCK2_CHLAA</name>
<dbReference type="Proteomes" id="UP000002008">
    <property type="component" value="Chromosome"/>
</dbReference>
<feature type="domain" description="Histidine kinase" evidence="7">
    <location>
        <begin position="202"/>
        <end position="419"/>
    </location>
</feature>
<dbReference type="RefSeq" id="WP_012257647.1">
    <property type="nucleotide sequence ID" value="NC_010175.1"/>
</dbReference>
<dbReference type="EMBL" id="CP000909">
    <property type="protein sequence ID" value="ABY34993.1"/>
    <property type="molecule type" value="Genomic_DNA"/>
</dbReference>
<evidence type="ECO:0000256" key="5">
    <source>
        <dbReference type="ARBA" id="ARBA00022777"/>
    </source>
</evidence>
<keyword evidence="3" id="KW-0597">Phosphoprotein</keyword>
<dbReference type="EC" id="2.7.13.3" evidence="2"/>
<dbReference type="InterPro" id="IPR003594">
    <property type="entry name" value="HATPase_dom"/>
</dbReference>
<dbReference type="CDD" id="cd00075">
    <property type="entry name" value="HATPase"/>
    <property type="match status" value="1"/>
</dbReference>
<dbReference type="SUPFAM" id="SSF47384">
    <property type="entry name" value="Homodimeric domain of signal transducing histidine kinase"/>
    <property type="match status" value="1"/>
</dbReference>
<dbReference type="AlphaFoldDB" id="A9WCK2"/>
<evidence type="ECO:0000256" key="3">
    <source>
        <dbReference type="ARBA" id="ARBA00022553"/>
    </source>
</evidence>
<keyword evidence="5 8" id="KW-0418">Kinase</keyword>
<evidence type="ECO:0000313" key="9">
    <source>
        <dbReference type="Proteomes" id="UP000002008"/>
    </source>
</evidence>
<dbReference type="InterPro" id="IPR005467">
    <property type="entry name" value="His_kinase_dom"/>
</dbReference>
<organism evidence="8 9">
    <name type="scientific">Chloroflexus aurantiacus (strain ATCC 29366 / DSM 635 / J-10-fl)</name>
    <dbReference type="NCBI Taxonomy" id="324602"/>
    <lineage>
        <taxon>Bacteria</taxon>
        <taxon>Bacillati</taxon>
        <taxon>Chloroflexota</taxon>
        <taxon>Chloroflexia</taxon>
        <taxon>Chloroflexales</taxon>
        <taxon>Chloroflexineae</taxon>
        <taxon>Chloroflexaceae</taxon>
        <taxon>Chloroflexus</taxon>
    </lineage>
</organism>
<dbReference type="InterPro" id="IPR003661">
    <property type="entry name" value="HisK_dim/P_dom"/>
</dbReference>
<proteinExistence type="predicted"/>
<dbReference type="EnsemblBacteria" id="ABY34993">
    <property type="protein sequence ID" value="ABY34993"/>
    <property type="gene ID" value="Caur_1776"/>
</dbReference>
<evidence type="ECO:0000259" key="7">
    <source>
        <dbReference type="PROSITE" id="PS50109"/>
    </source>
</evidence>
<dbReference type="CDD" id="cd00082">
    <property type="entry name" value="HisKA"/>
    <property type="match status" value="1"/>
</dbReference>
<dbReference type="InterPro" id="IPR004358">
    <property type="entry name" value="Sig_transdc_His_kin-like_C"/>
</dbReference>
<dbReference type="PRINTS" id="PR00344">
    <property type="entry name" value="BCTRLSENSOR"/>
</dbReference>
<dbReference type="KEGG" id="cau:Caur_1776"/>
<dbReference type="eggNOG" id="COG2205">
    <property type="taxonomic scope" value="Bacteria"/>
</dbReference>
<dbReference type="Pfam" id="PF02518">
    <property type="entry name" value="HATPase_c"/>
    <property type="match status" value="1"/>
</dbReference>
<dbReference type="InterPro" id="IPR036097">
    <property type="entry name" value="HisK_dim/P_sf"/>
</dbReference>
<dbReference type="SUPFAM" id="SSF55874">
    <property type="entry name" value="ATPase domain of HSP90 chaperone/DNA topoisomerase II/histidine kinase"/>
    <property type="match status" value="1"/>
</dbReference>
<evidence type="ECO:0000313" key="8">
    <source>
        <dbReference type="EMBL" id="ABY34993.1"/>
    </source>
</evidence>
<dbReference type="Pfam" id="PF00512">
    <property type="entry name" value="HisKA"/>
    <property type="match status" value="1"/>
</dbReference>
<evidence type="ECO:0000256" key="2">
    <source>
        <dbReference type="ARBA" id="ARBA00012438"/>
    </source>
</evidence>
<dbReference type="HOGENOM" id="CLU_661735_0_0_0"/>
<dbReference type="SMART" id="SM00387">
    <property type="entry name" value="HATPase_c"/>
    <property type="match status" value="1"/>
</dbReference>
<dbReference type="InterPro" id="IPR036890">
    <property type="entry name" value="HATPase_C_sf"/>
</dbReference>
<evidence type="ECO:0000256" key="4">
    <source>
        <dbReference type="ARBA" id="ARBA00022679"/>
    </source>
</evidence>